<evidence type="ECO:0000313" key="2">
    <source>
        <dbReference type="Proteomes" id="UP000828390"/>
    </source>
</evidence>
<gene>
    <name evidence="1" type="ORF">DPMN_127390</name>
</gene>
<dbReference type="Proteomes" id="UP000828390">
    <property type="component" value="Unassembled WGS sequence"/>
</dbReference>
<keyword evidence="2" id="KW-1185">Reference proteome</keyword>
<dbReference type="AlphaFoldDB" id="A0A9D4JZ36"/>
<organism evidence="1 2">
    <name type="scientific">Dreissena polymorpha</name>
    <name type="common">Zebra mussel</name>
    <name type="synonym">Mytilus polymorpha</name>
    <dbReference type="NCBI Taxonomy" id="45954"/>
    <lineage>
        <taxon>Eukaryota</taxon>
        <taxon>Metazoa</taxon>
        <taxon>Spiralia</taxon>
        <taxon>Lophotrochozoa</taxon>
        <taxon>Mollusca</taxon>
        <taxon>Bivalvia</taxon>
        <taxon>Autobranchia</taxon>
        <taxon>Heteroconchia</taxon>
        <taxon>Euheterodonta</taxon>
        <taxon>Imparidentia</taxon>
        <taxon>Neoheterodontei</taxon>
        <taxon>Myida</taxon>
        <taxon>Dreissenoidea</taxon>
        <taxon>Dreissenidae</taxon>
        <taxon>Dreissena</taxon>
    </lineage>
</organism>
<proteinExistence type="predicted"/>
<evidence type="ECO:0000313" key="1">
    <source>
        <dbReference type="EMBL" id="KAH3825513.1"/>
    </source>
</evidence>
<comment type="caution">
    <text evidence="1">The sequence shown here is derived from an EMBL/GenBank/DDBJ whole genome shotgun (WGS) entry which is preliminary data.</text>
</comment>
<sequence>MKYEESNIEDRDAVAVRVKVLGNRVIVNEMSLTTLVDLQLLPYMMGAEKFSDTTGKSYSVRNEVTCKSTNRHLLNLSRIRTRHNDPAAVTKREFYRKCSLPNIVGAIDGTLVPIVAPTENEEVYVCRKGFHALNCQAVSSPDLQ</sequence>
<name>A0A9D4JZ36_DREPO</name>
<dbReference type="EMBL" id="JAIWYP010000005">
    <property type="protein sequence ID" value="KAH3825513.1"/>
    <property type="molecule type" value="Genomic_DNA"/>
</dbReference>
<accession>A0A9D4JZ36</accession>
<reference evidence="1" key="2">
    <citation type="submission" date="2020-11" db="EMBL/GenBank/DDBJ databases">
        <authorList>
            <person name="McCartney M.A."/>
            <person name="Auch B."/>
            <person name="Kono T."/>
            <person name="Mallez S."/>
            <person name="Becker A."/>
            <person name="Gohl D.M."/>
            <person name="Silverstein K.A.T."/>
            <person name="Koren S."/>
            <person name="Bechman K.B."/>
            <person name="Herman A."/>
            <person name="Abrahante J.E."/>
            <person name="Garbe J."/>
        </authorList>
    </citation>
    <scope>NUCLEOTIDE SEQUENCE</scope>
    <source>
        <strain evidence="1">Duluth1</strain>
        <tissue evidence="1">Whole animal</tissue>
    </source>
</reference>
<protein>
    <submittedName>
        <fullName evidence="1">Uncharacterized protein</fullName>
    </submittedName>
</protein>
<reference evidence="1" key="1">
    <citation type="journal article" date="2019" name="bioRxiv">
        <title>The Genome of the Zebra Mussel, Dreissena polymorpha: A Resource for Invasive Species Research.</title>
        <authorList>
            <person name="McCartney M.A."/>
            <person name="Auch B."/>
            <person name="Kono T."/>
            <person name="Mallez S."/>
            <person name="Zhang Y."/>
            <person name="Obille A."/>
            <person name="Becker A."/>
            <person name="Abrahante J.E."/>
            <person name="Garbe J."/>
            <person name="Badalamenti J.P."/>
            <person name="Herman A."/>
            <person name="Mangelson H."/>
            <person name="Liachko I."/>
            <person name="Sullivan S."/>
            <person name="Sone E.D."/>
            <person name="Koren S."/>
            <person name="Silverstein K.A.T."/>
            <person name="Beckman K.B."/>
            <person name="Gohl D.M."/>
        </authorList>
    </citation>
    <scope>NUCLEOTIDE SEQUENCE</scope>
    <source>
        <strain evidence="1">Duluth1</strain>
        <tissue evidence="1">Whole animal</tissue>
    </source>
</reference>